<feature type="compositionally biased region" description="Polar residues" evidence="3">
    <location>
        <begin position="378"/>
        <end position="390"/>
    </location>
</feature>
<comment type="subcellular location">
    <subcellularLocation>
        <location evidence="1">Nucleus</location>
    </subcellularLocation>
</comment>
<feature type="compositionally biased region" description="Basic and acidic residues" evidence="3">
    <location>
        <begin position="205"/>
        <end position="235"/>
    </location>
</feature>
<dbReference type="EMBL" id="FQNC01000013">
    <property type="protein sequence ID" value="SGY14762.1"/>
    <property type="molecule type" value="Genomic_DNA"/>
</dbReference>
<dbReference type="AlphaFoldDB" id="A0A2X0LQW4"/>
<keyword evidence="6" id="KW-1185">Reference proteome</keyword>
<evidence type="ECO:0000259" key="4">
    <source>
        <dbReference type="Pfam" id="PF07808"/>
    </source>
</evidence>
<feature type="compositionally biased region" description="Basic and acidic residues" evidence="3">
    <location>
        <begin position="470"/>
        <end position="494"/>
    </location>
</feature>
<proteinExistence type="predicted"/>
<feature type="compositionally biased region" description="Acidic residues" evidence="3">
    <location>
        <begin position="495"/>
        <end position="508"/>
    </location>
</feature>
<protein>
    <submittedName>
        <fullName evidence="5">BQ5605_C013g07092 protein</fullName>
    </submittedName>
</protein>
<feature type="region of interest" description="Disordered" evidence="3">
    <location>
        <begin position="1"/>
        <end position="101"/>
    </location>
</feature>
<feature type="region of interest" description="Disordered" evidence="3">
    <location>
        <begin position="437"/>
        <end position="508"/>
    </location>
</feature>
<accession>A0A2X0LQW4</accession>
<dbReference type="GO" id="GO:0005634">
    <property type="term" value="C:nucleus"/>
    <property type="evidence" value="ECO:0007669"/>
    <property type="project" value="UniProtKB-SubCell"/>
</dbReference>
<feature type="compositionally biased region" description="Basic and acidic residues" evidence="3">
    <location>
        <begin position="87"/>
        <end position="101"/>
    </location>
</feature>
<evidence type="ECO:0000256" key="2">
    <source>
        <dbReference type="ARBA" id="ARBA00023242"/>
    </source>
</evidence>
<dbReference type="InterPro" id="IPR039896">
    <property type="entry name" value="Red-like"/>
</dbReference>
<gene>
    <name evidence="5" type="primary">BQ5605_C013g07092</name>
    <name evidence="5" type="ORF">BQ5605_C013G07092</name>
</gene>
<name>A0A2X0LQW4_9BASI</name>
<feature type="domain" description="RED-like N-terminal" evidence="4">
    <location>
        <begin position="64"/>
        <end position="121"/>
    </location>
</feature>
<evidence type="ECO:0000256" key="1">
    <source>
        <dbReference type="ARBA" id="ARBA00004123"/>
    </source>
</evidence>
<feature type="compositionally biased region" description="Basic and acidic residues" evidence="3">
    <location>
        <begin position="333"/>
        <end position="343"/>
    </location>
</feature>
<sequence>MDQSAFRALLSSSNKPSGTSSGKAASTPRFGAPPPKRSAAATAPALHDPTAPTSSTEFKPRNQKDKSKYKHKQADADEAKSSSASTYRDRAAERRTGARHDFADAEKLLEDFKARVGDDDSLTKDELEEKMKYLVRFTPLCGALSLQELTRSGAGYVQGGDAEHTVLVKGLDMALLERMKAQQAAGADQSLEDVEDELDLVLADKAKKAEEKKKRTRDDLIAELKASKGGSKSDRPAAGGQSVKDPRFKPVGFKPIGQGSETEPKKKKKKKKVKVAEQVATAGDAAASASKVSKPLPIPPPTINVEADDDLDIFGDAGEYKGLDTDSDDDDNHEATAARKEPTFEQTAAPPRNATAAVKRSYFDDDEEKDEDVERSTAPDSVTNLASSKQPAVKMTDSNAIMEEGEEEEEQRPLRLQPLSKSAIPNVKELLAMDAAAEKEEKRKERKQHYQMKAADKKEATLKAMTPQQRAEHEHQVMMTYLEKKERRAKGESTKEDDEDEDVANGGF</sequence>
<feature type="compositionally biased region" description="Low complexity" evidence="3">
    <location>
        <begin position="280"/>
        <end position="289"/>
    </location>
</feature>
<dbReference type="PANTHER" id="PTHR12765">
    <property type="entry name" value="RED PROTEIN IK FACTOR CYTOKINE IK"/>
    <property type="match status" value="1"/>
</dbReference>
<dbReference type="STRING" id="796604.A0A2X0LQW4"/>
<dbReference type="InterPro" id="IPR012916">
    <property type="entry name" value="RED_N"/>
</dbReference>
<organism evidence="5 6">
    <name type="scientific">Microbotryum silenes-dioicae</name>
    <dbReference type="NCBI Taxonomy" id="796604"/>
    <lineage>
        <taxon>Eukaryota</taxon>
        <taxon>Fungi</taxon>
        <taxon>Dikarya</taxon>
        <taxon>Basidiomycota</taxon>
        <taxon>Pucciniomycotina</taxon>
        <taxon>Microbotryomycetes</taxon>
        <taxon>Microbotryales</taxon>
        <taxon>Microbotryaceae</taxon>
        <taxon>Microbotryum</taxon>
    </lineage>
</organism>
<feature type="compositionally biased region" description="Low complexity" evidence="3">
    <location>
        <begin position="11"/>
        <end position="23"/>
    </location>
</feature>
<dbReference type="Pfam" id="PF07808">
    <property type="entry name" value="RED_N"/>
    <property type="match status" value="2"/>
</dbReference>
<evidence type="ECO:0000313" key="5">
    <source>
        <dbReference type="EMBL" id="SGY14762.1"/>
    </source>
</evidence>
<evidence type="ECO:0000313" key="6">
    <source>
        <dbReference type="Proteomes" id="UP000249464"/>
    </source>
</evidence>
<keyword evidence="2" id="KW-0539">Nucleus</keyword>
<evidence type="ECO:0000256" key="3">
    <source>
        <dbReference type="SAM" id="MobiDB-lite"/>
    </source>
</evidence>
<reference evidence="5 6" key="1">
    <citation type="submission" date="2016-11" db="EMBL/GenBank/DDBJ databases">
        <authorList>
            <person name="Jaros S."/>
            <person name="Januszkiewicz K."/>
            <person name="Wedrychowicz H."/>
        </authorList>
    </citation>
    <scope>NUCLEOTIDE SEQUENCE [LARGE SCALE GENOMIC DNA]</scope>
</reference>
<feature type="compositionally biased region" description="Basic and acidic residues" evidence="3">
    <location>
        <begin position="58"/>
        <end position="80"/>
    </location>
</feature>
<dbReference type="Proteomes" id="UP000249464">
    <property type="component" value="Unassembled WGS sequence"/>
</dbReference>
<feature type="region of interest" description="Disordered" evidence="3">
    <location>
        <begin position="205"/>
        <end position="421"/>
    </location>
</feature>
<feature type="domain" description="RED-like N-terminal" evidence="4">
    <location>
        <begin position="159"/>
        <end position="217"/>
    </location>
</feature>